<accession>A0A2Z6PNJ6</accession>
<dbReference type="GO" id="GO:0004523">
    <property type="term" value="F:RNA-DNA hybrid ribonuclease activity"/>
    <property type="evidence" value="ECO:0007669"/>
    <property type="project" value="InterPro"/>
</dbReference>
<dbReference type="Gene3D" id="6.20.250.60">
    <property type="match status" value="1"/>
</dbReference>
<gene>
    <name evidence="3" type="ORF">TSUD_283760</name>
</gene>
<dbReference type="GO" id="GO:0003676">
    <property type="term" value="F:nucleic acid binding"/>
    <property type="evidence" value="ECO:0007669"/>
    <property type="project" value="InterPro"/>
</dbReference>
<proteinExistence type="inferred from homology"/>
<comment type="similarity">
    <text evidence="1">Belongs to the 5'-AMP-activated protein kinase beta subunit family.</text>
</comment>
<keyword evidence="4" id="KW-1185">Reference proteome</keyword>
<dbReference type="CDD" id="cd06222">
    <property type="entry name" value="RNase_H_like"/>
    <property type="match status" value="1"/>
</dbReference>
<dbReference type="Proteomes" id="UP000242715">
    <property type="component" value="Unassembled WGS sequence"/>
</dbReference>
<dbReference type="InterPro" id="IPR036397">
    <property type="entry name" value="RNaseH_sf"/>
</dbReference>
<evidence type="ECO:0000259" key="2">
    <source>
        <dbReference type="PROSITE" id="PS50879"/>
    </source>
</evidence>
<dbReference type="GO" id="GO:0005737">
    <property type="term" value="C:cytoplasm"/>
    <property type="evidence" value="ECO:0007669"/>
    <property type="project" value="UniProtKB-ARBA"/>
</dbReference>
<evidence type="ECO:0000313" key="4">
    <source>
        <dbReference type="Proteomes" id="UP000242715"/>
    </source>
</evidence>
<dbReference type="Pfam" id="PF13456">
    <property type="entry name" value="RVT_3"/>
    <property type="match status" value="1"/>
</dbReference>
<sequence>MSKCGRGSSGKAWCDYWATACHCLWTWRNKETHDADFSRPTHPVQQVYRRVDDYYQAIITNRIMRNTTSMLTYISWKPPSGNFVKLNTDGASKDLSRAGCGGIIRGSQGEWLGGFAKGLGSCSAVIAELWGVAEGLSYAKRLGFTAVELNVDSIVVAQAVKSGNSNSPVGLPLVKHIRRVLNSDWEIKVEHAYRESNKCADAMANVGCQLDREIIFYDSCPTPLYSTGPPSAQELLCSRDAIAAETMLQPYTHYSTALRKNQKLAFLVLKLLNHLPTSSYDNLQPSSEDYAKEPPLVPPHFAMTLLNVRTTNMEIQPPMPRPQHGVLNTLYMQKEMSSTSSNSSGCPWYYNSPSSMSSKIMQVFLRVLG</sequence>
<name>A0A2Z6PNJ6_TRISU</name>
<organism evidence="3 4">
    <name type="scientific">Trifolium subterraneum</name>
    <name type="common">Subterranean clover</name>
    <dbReference type="NCBI Taxonomy" id="3900"/>
    <lineage>
        <taxon>Eukaryota</taxon>
        <taxon>Viridiplantae</taxon>
        <taxon>Streptophyta</taxon>
        <taxon>Embryophyta</taxon>
        <taxon>Tracheophyta</taxon>
        <taxon>Spermatophyta</taxon>
        <taxon>Magnoliopsida</taxon>
        <taxon>eudicotyledons</taxon>
        <taxon>Gunneridae</taxon>
        <taxon>Pentapetalae</taxon>
        <taxon>rosids</taxon>
        <taxon>fabids</taxon>
        <taxon>Fabales</taxon>
        <taxon>Fabaceae</taxon>
        <taxon>Papilionoideae</taxon>
        <taxon>50 kb inversion clade</taxon>
        <taxon>NPAAA clade</taxon>
        <taxon>Hologalegina</taxon>
        <taxon>IRL clade</taxon>
        <taxon>Trifolieae</taxon>
        <taxon>Trifolium</taxon>
    </lineage>
</organism>
<dbReference type="PANTHER" id="PTHR47723">
    <property type="entry name" value="OS05G0353850 PROTEIN"/>
    <property type="match status" value="1"/>
</dbReference>
<evidence type="ECO:0000313" key="3">
    <source>
        <dbReference type="EMBL" id="GAU47307.1"/>
    </source>
</evidence>
<dbReference type="Pfam" id="PF04739">
    <property type="entry name" value="AMPKBI"/>
    <property type="match status" value="1"/>
</dbReference>
<dbReference type="InterPro" id="IPR012337">
    <property type="entry name" value="RNaseH-like_sf"/>
</dbReference>
<dbReference type="EMBL" id="DF974300">
    <property type="protein sequence ID" value="GAU47307.1"/>
    <property type="molecule type" value="Genomic_DNA"/>
</dbReference>
<dbReference type="SUPFAM" id="SSF160219">
    <property type="entry name" value="AMPKBI-like"/>
    <property type="match status" value="1"/>
</dbReference>
<reference evidence="4" key="1">
    <citation type="journal article" date="2017" name="Front. Plant Sci.">
        <title>Climate Clever Clovers: New Paradigm to Reduce the Environmental Footprint of Ruminants by Breeding Low Methanogenic Forages Utilizing Haplotype Variation.</title>
        <authorList>
            <person name="Kaur P."/>
            <person name="Appels R."/>
            <person name="Bayer P.E."/>
            <person name="Keeble-Gagnere G."/>
            <person name="Wang J."/>
            <person name="Hirakawa H."/>
            <person name="Shirasawa K."/>
            <person name="Vercoe P."/>
            <person name="Stefanova K."/>
            <person name="Durmic Z."/>
            <person name="Nichols P."/>
            <person name="Revell C."/>
            <person name="Isobe S.N."/>
            <person name="Edwards D."/>
            <person name="Erskine W."/>
        </authorList>
    </citation>
    <scope>NUCLEOTIDE SEQUENCE [LARGE SCALE GENOMIC DNA]</scope>
    <source>
        <strain evidence="4">cv. Daliak</strain>
    </source>
</reference>
<dbReference type="AlphaFoldDB" id="A0A2Z6PNJ6"/>
<dbReference type="SUPFAM" id="SSF53098">
    <property type="entry name" value="Ribonuclease H-like"/>
    <property type="match status" value="1"/>
</dbReference>
<feature type="domain" description="RNase H type-1" evidence="2">
    <location>
        <begin position="80"/>
        <end position="209"/>
    </location>
</feature>
<dbReference type="InterPro" id="IPR053151">
    <property type="entry name" value="RNase_H-like"/>
</dbReference>
<dbReference type="Gene3D" id="3.30.420.10">
    <property type="entry name" value="Ribonuclease H-like superfamily/Ribonuclease H"/>
    <property type="match status" value="1"/>
</dbReference>
<evidence type="ECO:0000256" key="1">
    <source>
        <dbReference type="ARBA" id="ARBA00010926"/>
    </source>
</evidence>
<dbReference type="InterPro" id="IPR002156">
    <property type="entry name" value="RNaseH_domain"/>
</dbReference>
<protein>
    <recommendedName>
        <fullName evidence="2">RNase H type-1 domain-containing protein</fullName>
    </recommendedName>
</protein>
<dbReference type="InterPro" id="IPR006828">
    <property type="entry name" value="ASC_dom"/>
</dbReference>
<dbReference type="InterPro" id="IPR044730">
    <property type="entry name" value="RNase_H-like_dom_plant"/>
</dbReference>
<dbReference type="PROSITE" id="PS50879">
    <property type="entry name" value="RNASE_H_1"/>
    <property type="match status" value="1"/>
</dbReference>
<dbReference type="PANTHER" id="PTHR47723:SF19">
    <property type="entry name" value="POLYNUCLEOTIDYL TRANSFERASE, RIBONUCLEASE H-LIKE SUPERFAMILY PROTEIN"/>
    <property type="match status" value="1"/>
</dbReference>
<dbReference type="InterPro" id="IPR037256">
    <property type="entry name" value="ASC_dom_sf"/>
</dbReference>
<dbReference type="OrthoDB" id="531008at2759"/>